<name>A0A0L0TD61_ALLM3</name>
<dbReference type="AlphaFoldDB" id="A0A0L0TD61"/>
<reference evidence="3 4" key="1">
    <citation type="submission" date="2009-11" db="EMBL/GenBank/DDBJ databases">
        <title>Annotation of Allomyces macrogynus ATCC 38327.</title>
        <authorList>
            <consortium name="The Broad Institute Genome Sequencing Platform"/>
            <person name="Russ C."/>
            <person name="Cuomo C."/>
            <person name="Burger G."/>
            <person name="Gray M.W."/>
            <person name="Holland P.W.H."/>
            <person name="King N."/>
            <person name="Lang F.B.F."/>
            <person name="Roger A.J."/>
            <person name="Ruiz-Trillo I."/>
            <person name="Young S.K."/>
            <person name="Zeng Q."/>
            <person name="Gargeya S."/>
            <person name="Fitzgerald M."/>
            <person name="Haas B."/>
            <person name="Abouelleil A."/>
            <person name="Alvarado L."/>
            <person name="Arachchi H.M."/>
            <person name="Berlin A."/>
            <person name="Chapman S.B."/>
            <person name="Gearin G."/>
            <person name="Goldberg J."/>
            <person name="Griggs A."/>
            <person name="Gujja S."/>
            <person name="Hansen M."/>
            <person name="Heiman D."/>
            <person name="Howarth C."/>
            <person name="Larimer J."/>
            <person name="Lui A."/>
            <person name="MacDonald P.J.P."/>
            <person name="McCowen C."/>
            <person name="Montmayeur A."/>
            <person name="Murphy C."/>
            <person name="Neiman D."/>
            <person name="Pearson M."/>
            <person name="Priest M."/>
            <person name="Roberts A."/>
            <person name="Saif S."/>
            <person name="Shea T."/>
            <person name="Sisk P."/>
            <person name="Stolte C."/>
            <person name="Sykes S."/>
            <person name="Wortman J."/>
            <person name="Nusbaum C."/>
            <person name="Birren B."/>
        </authorList>
    </citation>
    <scope>NUCLEOTIDE SEQUENCE [LARGE SCALE GENOMIC DNA]</scope>
    <source>
        <strain evidence="3 4">ATCC 38327</strain>
    </source>
</reference>
<sequence length="259" mass="28748">MLKISGSMKFMSSGTRTVPFSMSLAVPVILEPNDVLAVTTIQVRTAKSMQVTDLTLQVSFSLHDPSMAPGLTTTSMPPMDKCKGNDLLKSLNDLAISDCAFSTKNTTTLLYASRAILAAKSSFFRTMFKGTWAESARGATLEPIQFDSWEGAAVALVLVHLYSGWLPGEPLPKFTRKLVRDFACDPNALDFATWRNMFDLARMLELKELMLAINRQLVAHLEEEFVEIKNMAEAAEEERDDDEHENVDENEKTCPDAAE</sequence>
<dbReference type="SUPFAM" id="SSF54695">
    <property type="entry name" value="POZ domain"/>
    <property type="match status" value="1"/>
</dbReference>
<dbReference type="Gene3D" id="3.30.710.10">
    <property type="entry name" value="Potassium Channel Kv1.1, Chain A"/>
    <property type="match status" value="1"/>
</dbReference>
<dbReference type="EMBL" id="GG745382">
    <property type="protein sequence ID" value="KNE72677.1"/>
    <property type="molecule type" value="Genomic_DNA"/>
</dbReference>
<dbReference type="OrthoDB" id="2314186at2759"/>
<dbReference type="VEuPathDB" id="FungiDB:AMAG_16436"/>
<feature type="region of interest" description="Disordered" evidence="1">
    <location>
        <begin position="232"/>
        <end position="259"/>
    </location>
</feature>
<dbReference type="Proteomes" id="UP000054350">
    <property type="component" value="Unassembled WGS sequence"/>
</dbReference>
<evidence type="ECO:0000259" key="2">
    <source>
        <dbReference type="PROSITE" id="PS50097"/>
    </source>
</evidence>
<reference evidence="4" key="2">
    <citation type="submission" date="2009-11" db="EMBL/GenBank/DDBJ databases">
        <title>The Genome Sequence of Allomyces macrogynus strain ATCC 38327.</title>
        <authorList>
            <consortium name="The Broad Institute Genome Sequencing Platform"/>
            <person name="Russ C."/>
            <person name="Cuomo C."/>
            <person name="Shea T."/>
            <person name="Young S.K."/>
            <person name="Zeng Q."/>
            <person name="Koehrsen M."/>
            <person name="Haas B."/>
            <person name="Borodovsky M."/>
            <person name="Guigo R."/>
            <person name="Alvarado L."/>
            <person name="Berlin A."/>
            <person name="Borenstein D."/>
            <person name="Chen Z."/>
            <person name="Engels R."/>
            <person name="Freedman E."/>
            <person name="Gellesch M."/>
            <person name="Goldberg J."/>
            <person name="Griggs A."/>
            <person name="Gujja S."/>
            <person name="Heiman D."/>
            <person name="Hepburn T."/>
            <person name="Howarth C."/>
            <person name="Jen D."/>
            <person name="Larson L."/>
            <person name="Lewis B."/>
            <person name="Mehta T."/>
            <person name="Park D."/>
            <person name="Pearson M."/>
            <person name="Roberts A."/>
            <person name="Saif S."/>
            <person name="Shenoy N."/>
            <person name="Sisk P."/>
            <person name="Stolte C."/>
            <person name="Sykes S."/>
            <person name="Walk T."/>
            <person name="White J."/>
            <person name="Yandava C."/>
            <person name="Burger G."/>
            <person name="Gray M.W."/>
            <person name="Holland P.W.H."/>
            <person name="King N."/>
            <person name="Lang F.B.F."/>
            <person name="Roger A.J."/>
            <person name="Ruiz-Trillo I."/>
            <person name="Lander E."/>
            <person name="Nusbaum C."/>
        </authorList>
    </citation>
    <scope>NUCLEOTIDE SEQUENCE [LARGE SCALE GENOMIC DNA]</scope>
    <source>
        <strain evidence="4">ATCC 38327</strain>
    </source>
</reference>
<evidence type="ECO:0000313" key="4">
    <source>
        <dbReference type="Proteomes" id="UP000054350"/>
    </source>
</evidence>
<feature type="compositionally biased region" description="Acidic residues" evidence="1">
    <location>
        <begin position="234"/>
        <end position="246"/>
    </location>
</feature>
<feature type="compositionally biased region" description="Basic and acidic residues" evidence="1">
    <location>
        <begin position="247"/>
        <end position="259"/>
    </location>
</feature>
<dbReference type="InterPro" id="IPR000210">
    <property type="entry name" value="BTB/POZ_dom"/>
</dbReference>
<evidence type="ECO:0000313" key="3">
    <source>
        <dbReference type="EMBL" id="KNE72677.1"/>
    </source>
</evidence>
<evidence type="ECO:0000256" key="1">
    <source>
        <dbReference type="SAM" id="MobiDB-lite"/>
    </source>
</evidence>
<dbReference type="InterPro" id="IPR011333">
    <property type="entry name" value="SKP1/BTB/POZ_sf"/>
</dbReference>
<proteinExistence type="predicted"/>
<feature type="domain" description="BTB" evidence="2">
    <location>
        <begin position="97"/>
        <end position="170"/>
    </location>
</feature>
<dbReference type="PANTHER" id="PTHR24413">
    <property type="entry name" value="SPECKLE-TYPE POZ PROTEIN"/>
    <property type="match status" value="1"/>
</dbReference>
<accession>A0A0L0TD61</accession>
<keyword evidence="4" id="KW-1185">Reference proteome</keyword>
<protein>
    <recommendedName>
        <fullName evidence="2">BTB domain-containing protein</fullName>
    </recommendedName>
</protein>
<dbReference type="Pfam" id="PF00651">
    <property type="entry name" value="BTB"/>
    <property type="match status" value="1"/>
</dbReference>
<organism evidence="3 4">
    <name type="scientific">Allomyces macrogynus (strain ATCC 38327)</name>
    <name type="common">Allomyces javanicus var. macrogynus</name>
    <dbReference type="NCBI Taxonomy" id="578462"/>
    <lineage>
        <taxon>Eukaryota</taxon>
        <taxon>Fungi</taxon>
        <taxon>Fungi incertae sedis</taxon>
        <taxon>Blastocladiomycota</taxon>
        <taxon>Blastocladiomycetes</taxon>
        <taxon>Blastocladiales</taxon>
        <taxon>Blastocladiaceae</taxon>
        <taxon>Allomyces</taxon>
    </lineage>
</organism>
<dbReference type="PROSITE" id="PS50097">
    <property type="entry name" value="BTB"/>
    <property type="match status" value="1"/>
</dbReference>
<gene>
    <name evidence="3" type="ORF">AMAG_16436</name>
</gene>